<feature type="transmembrane region" description="Helical" evidence="1">
    <location>
        <begin position="36"/>
        <end position="55"/>
    </location>
</feature>
<evidence type="ECO:0000256" key="2">
    <source>
        <dbReference type="SAM" id="SignalP"/>
    </source>
</evidence>
<feature type="signal peptide" evidence="2">
    <location>
        <begin position="1"/>
        <end position="20"/>
    </location>
</feature>
<name>A0A250IUX4_9BACT</name>
<proteinExistence type="predicted"/>
<keyword evidence="1" id="KW-0812">Transmembrane</keyword>
<dbReference type="Proteomes" id="UP000217257">
    <property type="component" value="Chromosome"/>
</dbReference>
<evidence type="ECO:0000313" key="4">
    <source>
        <dbReference type="Proteomes" id="UP000217257"/>
    </source>
</evidence>
<dbReference type="AlphaFoldDB" id="A0A250IUX4"/>
<protein>
    <submittedName>
        <fullName evidence="3">Uncharacterized protein</fullName>
    </submittedName>
</protein>
<keyword evidence="1" id="KW-1133">Transmembrane helix</keyword>
<reference evidence="3 4" key="1">
    <citation type="submission" date="2017-06" db="EMBL/GenBank/DDBJ databases">
        <title>Sequencing and comparative analysis of myxobacterial genomes.</title>
        <authorList>
            <person name="Rupp O."/>
            <person name="Goesmann A."/>
            <person name="Sogaard-Andersen L."/>
        </authorList>
    </citation>
    <scope>NUCLEOTIDE SEQUENCE [LARGE SCALE GENOMIC DNA]</scope>
    <source>
        <strain evidence="3 4">DSM 52655</strain>
    </source>
</reference>
<gene>
    <name evidence="3" type="ORF">CYFUS_000133</name>
</gene>
<accession>A0A250IUX4</accession>
<feature type="chain" id="PRO_5012287023" evidence="2">
    <location>
        <begin position="21"/>
        <end position="57"/>
    </location>
</feature>
<keyword evidence="1" id="KW-0472">Membrane</keyword>
<keyword evidence="2" id="KW-0732">Signal</keyword>
<evidence type="ECO:0000256" key="1">
    <source>
        <dbReference type="SAM" id="Phobius"/>
    </source>
</evidence>
<dbReference type="RefSeq" id="WP_002631072.1">
    <property type="nucleotide sequence ID" value="NZ_CP022098.1"/>
</dbReference>
<organism evidence="3 4">
    <name type="scientific">Cystobacter fuscus</name>
    <dbReference type="NCBI Taxonomy" id="43"/>
    <lineage>
        <taxon>Bacteria</taxon>
        <taxon>Pseudomonadati</taxon>
        <taxon>Myxococcota</taxon>
        <taxon>Myxococcia</taxon>
        <taxon>Myxococcales</taxon>
        <taxon>Cystobacterineae</taxon>
        <taxon>Archangiaceae</taxon>
        <taxon>Cystobacter</taxon>
    </lineage>
</organism>
<evidence type="ECO:0000313" key="3">
    <source>
        <dbReference type="EMBL" id="ATB34726.1"/>
    </source>
</evidence>
<dbReference type="EMBL" id="CP022098">
    <property type="protein sequence ID" value="ATB34726.1"/>
    <property type="molecule type" value="Genomic_DNA"/>
</dbReference>
<sequence>MKKFLLMSVLYALLVLPSLAAREPNAARGVKRAVAMFVAYNFFYIFVVLVVWMSMEG</sequence>
<dbReference type="KEGG" id="cfus:CYFUS_000133"/>